<dbReference type="Proteomes" id="UP001311799">
    <property type="component" value="Unassembled WGS sequence"/>
</dbReference>
<comment type="caution">
    <text evidence="2">The sequence shown here is derived from an EMBL/GenBank/DDBJ whole genome shotgun (WGS) entry which is preliminary data.</text>
</comment>
<evidence type="ECO:0008006" key="4">
    <source>
        <dbReference type="Google" id="ProtNLM"/>
    </source>
</evidence>
<proteinExistence type="predicted"/>
<protein>
    <recommendedName>
        <fullName evidence="4">START domain-containing protein</fullName>
    </recommendedName>
</protein>
<name>A0AAV9XSK6_9CRYT</name>
<keyword evidence="3" id="KW-1185">Reference proteome</keyword>
<evidence type="ECO:0000313" key="3">
    <source>
        <dbReference type="Proteomes" id="UP001311799"/>
    </source>
</evidence>
<sequence length="711" mass="82031">MKRLFRNKKKFLSLFGRERFEVENKDFKEETNLGEKDNDFGTRGVSEYIRFENLDTCLETNPNSVIKGLNIKDDFLESRKDDTINENQISDGGDGGRCSGNEKEREYINFKHTQDDSSAENEDNQRELNKNLFPLLFSLSNTVGKDDNSELKLNKKSEFLTEIDNTKIENYIIKTIENMIKLLEMLKVVVENETPTVSSLEETQLEYSNSEEIREYFEKISNDADKKIDYIEKVSKNVVLNIKEMISSELLLGANSAKQELLYNLELLSKLYIECSEKLISDSILALISDINNDKDIMILTFKINQVKSALKYFNILNRFQEFNYGYLYRNSGNSCSNTSNSRNERFSVSYNNNFLLKNRIFNKVSRWHKQSSLEKLDANGLNLDKECHLKNSADHGSHSIIHNIIHHAHHHHGHSSRAVAKSNNAFSSEQQGVQSLSQIDVRDNITPSVSDAFRLENRFVEPDKNVLATETGSDLAEAANEEWNVESSKGISISYKIDSIQNGQISINVIIKSDIRCKLIYLISILNEVELSHMWAPYMTSSKCIYNLSRVSKLVQQIYELPWPIGQRENIMYCFGIDALKEKDCVIISCGDPQSLDGKFFGIEIPEPPPKIQREKCNYLLFILTPSADDRELITVEMYSSFYVSKYVPAKLTTFLIKRMTRKMYTDIANLASNFNNTEFETAYNNNIQLYSWLEKKLLQFYESKQKRDS</sequence>
<evidence type="ECO:0000256" key="1">
    <source>
        <dbReference type="SAM" id="MobiDB-lite"/>
    </source>
</evidence>
<dbReference type="AlphaFoldDB" id="A0AAV9XSK6"/>
<gene>
    <name evidence="2" type="ORF">RS030_91547</name>
</gene>
<accession>A0AAV9XSK6</accession>
<dbReference type="SUPFAM" id="SSF55961">
    <property type="entry name" value="Bet v1-like"/>
    <property type="match status" value="1"/>
</dbReference>
<dbReference type="EMBL" id="JAWDEY010000037">
    <property type="protein sequence ID" value="KAK6587564.1"/>
    <property type="molecule type" value="Genomic_DNA"/>
</dbReference>
<dbReference type="InterPro" id="IPR023393">
    <property type="entry name" value="START-like_dom_sf"/>
</dbReference>
<evidence type="ECO:0000313" key="2">
    <source>
        <dbReference type="EMBL" id="KAK6587564.1"/>
    </source>
</evidence>
<feature type="region of interest" description="Disordered" evidence="1">
    <location>
        <begin position="82"/>
        <end position="101"/>
    </location>
</feature>
<organism evidence="2 3">
    <name type="scientific">Cryptosporidium xiaoi</name>
    <dbReference type="NCBI Taxonomy" id="659607"/>
    <lineage>
        <taxon>Eukaryota</taxon>
        <taxon>Sar</taxon>
        <taxon>Alveolata</taxon>
        <taxon>Apicomplexa</taxon>
        <taxon>Conoidasida</taxon>
        <taxon>Coccidia</taxon>
        <taxon>Eucoccidiorida</taxon>
        <taxon>Eimeriorina</taxon>
        <taxon>Cryptosporidiidae</taxon>
        <taxon>Cryptosporidium</taxon>
    </lineage>
</organism>
<dbReference type="Gene3D" id="3.30.530.20">
    <property type="match status" value="1"/>
</dbReference>
<reference evidence="2 3" key="1">
    <citation type="submission" date="2023-10" db="EMBL/GenBank/DDBJ databases">
        <title>Comparative genomics analysis reveals potential genetic determinants of host preference in Cryptosporidium xiaoi.</title>
        <authorList>
            <person name="Xiao L."/>
            <person name="Li J."/>
        </authorList>
    </citation>
    <scope>NUCLEOTIDE SEQUENCE [LARGE SCALE GENOMIC DNA]</scope>
    <source>
        <strain evidence="2 3">52996</strain>
    </source>
</reference>